<dbReference type="PANTHER" id="PTHR37533:SF2">
    <property type="entry name" value="FLAGELLAR HOOK-LENGTH CONTROL PROTEIN"/>
    <property type="match status" value="1"/>
</dbReference>
<feature type="region of interest" description="Disordered" evidence="4">
    <location>
        <begin position="1"/>
        <end position="92"/>
    </location>
</feature>
<feature type="region of interest" description="Disordered" evidence="4">
    <location>
        <begin position="114"/>
        <end position="140"/>
    </location>
</feature>
<name>A0ABW8KMK8_9GAMM</name>
<dbReference type="Proteomes" id="UP001620397">
    <property type="component" value="Unassembled WGS sequence"/>
</dbReference>
<protein>
    <submittedName>
        <fullName evidence="6">Flagellar hook-length control protein FliK</fullName>
    </submittedName>
</protein>
<evidence type="ECO:0000256" key="4">
    <source>
        <dbReference type="SAM" id="MobiDB-lite"/>
    </source>
</evidence>
<feature type="region of interest" description="Disordered" evidence="4">
    <location>
        <begin position="349"/>
        <end position="369"/>
    </location>
</feature>
<evidence type="ECO:0000256" key="2">
    <source>
        <dbReference type="ARBA" id="ARBA00009149"/>
    </source>
</evidence>
<dbReference type="RefSeq" id="WP_404541374.1">
    <property type="nucleotide sequence ID" value="NZ_JADIKL010000009.1"/>
</dbReference>
<dbReference type="PRINTS" id="PR01007">
    <property type="entry name" value="FLGHOOKFLIK"/>
</dbReference>
<keyword evidence="7" id="KW-1185">Reference proteome</keyword>
<keyword evidence="3" id="KW-1005">Bacterial flagellum biogenesis</keyword>
<keyword evidence="6" id="KW-0966">Cell projection</keyword>
<feature type="compositionally biased region" description="Low complexity" evidence="4">
    <location>
        <begin position="7"/>
        <end position="28"/>
    </location>
</feature>
<organism evidence="6 7">
    <name type="scientific">Dyella agri</name>
    <dbReference type="NCBI Taxonomy" id="1926869"/>
    <lineage>
        <taxon>Bacteria</taxon>
        <taxon>Pseudomonadati</taxon>
        <taxon>Pseudomonadota</taxon>
        <taxon>Gammaproteobacteria</taxon>
        <taxon>Lysobacterales</taxon>
        <taxon>Rhodanobacteraceae</taxon>
        <taxon>Dyella</taxon>
    </lineage>
</organism>
<dbReference type="InterPro" id="IPR021136">
    <property type="entry name" value="Flagellar_hook_control-like_C"/>
</dbReference>
<dbReference type="InterPro" id="IPR038610">
    <property type="entry name" value="FliK-like_C_sf"/>
</dbReference>
<dbReference type="InterPro" id="IPR001635">
    <property type="entry name" value="Flag_hook_Flik"/>
</dbReference>
<keyword evidence="6" id="KW-0282">Flagellum</keyword>
<keyword evidence="6" id="KW-0969">Cilium</keyword>
<dbReference type="EMBL" id="JADIKL010000009">
    <property type="protein sequence ID" value="MFK2932113.1"/>
    <property type="molecule type" value="Genomic_DNA"/>
</dbReference>
<dbReference type="InterPro" id="IPR052563">
    <property type="entry name" value="FliK"/>
</dbReference>
<proteinExistence type="inferred from homology"/>
<gene>
    <name evidence="6" type="ORF">ISP14_15115</name>
</gene>
<dbReference type="Pfam" id="PF02120">
    <property type="entry name" value="Flg_hook"/>
    <property type="match status" value="1"/>
</dbReference>
<evidence type="ECO:0000256" key="1">
    <source>
        <dbReference type="ARBA" id="ARBA00003944"/>
    </source>
</evidence>
<comment type="caution">
    <text evidence="6">The sequence shown here is derived from an EMBL/GenBank/DDBJ whole genome shotgun (WGS) entry which is preliminary data.</text>
</comment>
<dbReference type="Gene3D" id="3.30.750.140">
    <property type="match status" value="1"/>
</dbReference>
<comment type="function">
    <text evidence="1">Controls the length of the flagellar hook.</text>
</comment>
<accession>A0ABW8KMK8</accession>
<feature type="domain" description="Flagellar hook-length control protein-like C-terminal" evidence="5">
    <location>
        <begin position="277"/>
        <end position="358"/>
    </location>
</feature>
<dbReference type="CDD" id="cd17470">
    <property type="entry name" value="T3SS_Flik_C"/>
    <property type="match status" value="1"/>
</dbReference>
<evidence type="ECO:0000313" key="6">
    <source>
        <dbReference type="EMBL" id="MFK2932113.1"/>
    </source>
</evidence>
<comment type="similarity">
    <text evidence="2">Belongs to the FliK family.</text>
</comment>
<feature type="compositionally biased region" description="Low complexity" evidence="4">
    <location>
        <begin position="52"/>
        <end position="92"/>
    </location>
</feature>
<evidence type="ECO:0000259" key="5">
    <source>
        <dbReference type="Pfam" id="PF02120"/>
    </source>
</evidence>
<dbReference type="PANTHER" id="PTHR37533">
    <property type="entry name" value="FLAGELLAR HOOK-LENGTH CONTROL PROTEIN"/>
    <property type="match status" value="1"/>
</dbReference>
<evidence type="ECO:0000256" key="3">
    <source>
        <dbReference type="ARBA" id="ARBA00022795"/>
    </source>
</evidence>
<feature type="compositionally biased region" description="Basic and acidic residues" evidence="4">
    <location>
        <begin position="357"/>
        <end position="366"/>
    </location>
</feature>
<reference evidence="6 7" key="1">
    <citation type="submission" date="2020-10" db="EMBL/GenBank/DDBJ databases">
        <title>Phylogeny of dyella-like bacteria.</title>
        <authorList>
            <person name="Fu J."/>
        </authorList>
    </citation>
    <scope>NUCLEOTIDE SEQUENCE [LARGE SCALE GENOMIC DNA]</scope>
    <source>
        <strain evidence="6 7">DKC-1</strain>
    </source>
</reference>
<evidence type="ECO:0000313" key="7">
    <source>
        <dbReference type="Proteomes" id="UP001620397"/>
    </source>
</evidence>
<sequence>MTPPAVLPAMPAAPSASNPVAAVSANAPRGEAAPNPFDQHLQAARNAPPTSQPAQDDAASTQAAAKPAQESGVSTTAATPTTPAAGAQAAAAPRGQADATLLQAALAAAQGAPATAGTDPVAEGAASKTATPSKTETPDETAAATLAGAMLAMLGQVTGGMPAASADTDDATVAADGSASGQAKAAVMPQRLVLDEQAAAAAVAATPTANLVGVPGDAMRALASAAADTRKDRGLEALALATAPAATPAPAAPTPTLPQLQLSSPPGSTGFADELGQQVAWLGQQDIQQAKIRLHPQDLGSLDVQLSVSHNRVDVVFSAQHPAAVAAVQQSLPQLDNMLARHGLSLGHAEVGQQQNRGDERGRGEGRAATATDEIGEAHGAVQAVATSRVGLLDTFA</sequence>